<sequence>MLGKAQPTTSNLNLVNSEVSEATSASDTLDGINMADLVESLDARELDFEEGEELDYDGNYLGDCRIPFSAVYATVGFKEASARVYLPTVPITAKILEVERFTTAQDRFNTSHHRSVNKVFCYTFSSL</sequence>
<organism evidence="1 2">
    <name type="scientific">Goodea atripinnis</name>
    <dbReference type="NCBI Taxonomy" id="208336"/>
    <lineage>
        <taxon>Eukaryota</taxon>
        <taxon>Metazoa</taxon>
        <taxon>Chordata</taxon>
        <taxon>Craniata</taxon>
        <taxon>Vertebrata</taxon>
        <taxon>Euteleostomi</taxon>
        <taxon>Actinopterygii</taxon>
        <taxon>Neopterygii</taxon>
        <taxon>Teleostei</taxon>
        <taxon>Neoteleostei</taxon>
        <taxon>Acanthomorphata</taxon>
        <taxon>Ovalentaria</taxon>
        <taxon>Atherinomorphae</taxon>
        <taxon>Cyprinodontiformes</taxon>
        <taxon>Goodeidae</taxon>
        <taxon>Goodea</taxon>
    </lineage>
</organism>
<gene>
    <name evidence="1" type="ORF">GOODEAATRI_000164</name>
</gene>
<accession>A0ABV0PU57</accession>
<evidence type="ECO:0000313" key="2">
    <source>
        <dbReference type="Proteomes" id="UP001476798"/>
    </source>
</evidence>
<comment type="caution">
    <text evidence="1">The sequence shown here is derived from an EMBL/GenBank/DDBJ whole genome shotgun (WGS) entry which is preliminary data.</text>
</comment>
<protein>
    <submittedName>
        <fullName evidence="1">Uncharacterized protein</fullName>
    </submittedName>
</protein>
<reference evidence="1 2" key="1">
    <citation type="submission" date="2021-06" db="EMBL/GenBank/DDBJ databases">
        <authorList>
            <person name="Palmer J.M."/>
        </authorList>
    </citation>
    <scope>NUCLEOTIDE SEQUENCE [LARGE SCALE GENOMIC DNA]</scope>
    <source>
        <strain evidence="1 2">GA_2019</strain>
        <tissue evidence="1">Muscle</tissue>
    </source>
</reference>
<dbReference type="EMBL" id="JAHRIO010089966">
    <property type="protein sequence ID" value="MEQ2187014.1"/>
    <property type="molecule type" value="Genomic_DNA"/>
</dbReference>
<dbReference type="Proteomes" id="UP001476798">
    <property type="component" value="Unassembled WGS sequence"/>
</dbReference>
<keyword evidence="2" id="KW-1185">Reference proteome</keyword>
<name>A0ABV0PU57_9TELE</name>
<proteinExistence type="predicted"/>
<evidence type="ECO:0000313" key="1">
    <source>
        <dbReference type="EMBL" id="MEQ2187014.1"/>
    </source>
</evidence>